<name>A0ABW5EAG8_9GAMM</name>
<keyword evidence="4" id="KW-1185">Reference proteome</keyword>
<dbReference type="Gene3D" id="2.40.10.10">
    <property type="entry name" value="Trypsin-like serine proteases"/>
    <property type="match status" value="1"/>
</dbReference>
<dbReference type="Pfam" id="PF00089">
    <property type="entry name" value="Trypsin"/>
    <property type="match status" value="1"/>
</dbReference>
<dbReference type="InterPro" id="IPR001254">
    <property type="entry name" value="Trypsin_dom"/>
</dbReference>
<dbReference type="SMART" id="SM00020">
    <property type="entry name" value="Tryp_SPc"/>
    <property type="match status" value="1"/>
</dbReference>
<dbReference type="InterPro" id="IPR043504">
    <property type="entry name" value="Peptidase_S1_PA_chymotrypsin"/>
</dbReference>
<evidence type="ECO:0000313" key="4">
    <source>
        <dbReference type="Proteomes" id="UP001597425"/>
    </source>
</evidence>
<feature type="domain" description="Peptidase S1" evidence="2">
    <location>
        <begin position="38"/>
        <end position="284"/>
    </location>
</feature>
<dbReference type="InterPro" id="IPR001314">
    <property type="entry name" value="Peptidase_S1A"/>
</dbReference>
<protein>
    <submittedName>
        <fullName evidence="3">S1 family peptidase</fullName>
    </submittedName>
</protein>
<gene>
    <name evidence="3" type="ORF">ACFSKX_04450</name>
</gene>
<evidence type="ECO:0000313" key="3">
    <source>
        <dbReference type="EMBL" id="MFD2309660.1"/>
    </source>
</evidence>
<keyword evidence="1" id="KW-1015">Disulfide bond</keyword>
<organism evidence="3 4">
    <name type="scientific">Microbulbifer halophilus</name>
    <dbReference type="NCBI Taxonomy" id="453963"/>
    <lineage>
        <taxon>Bacteria</taxon>
        <taxon>Pseudomonadati</taxon>
        <taxon>Pseudomonadota</taxon>
        <taxon>Gammaproteobacteria</taxon>
        <taxon>Cellvibrionales</taxon>
        <taxon>Microbulbiferaceae</taxon>
        <taxon>Microbulbifer</taxon>
    </lineage>
</organism>
<dbReference type="PROSITE" id="PS50240">
    <property type="entry name" value="TRYPSIN_DOM"/>
    <property type="match status" value="1"/>
</dbReference>
<reference evidence="4" key="1">
    <citation type="journal article" date="2019" name="Int. J. Syst. Evol. Microbiol.">
        <title>The Global Catalogue of Microorganisms (GCM) 10K type strain sequencing project: providing services to taxonomists for standard genome sequencing and annotation.</title>
        <authorList>
            <consortium name="The Broad Institute Genomics Platform"/>
            <consortium name="The Broad Institute Genome Sequencing Center for Infectious Disease"/>
            <person name="Wu L."/>
            <person name="Ma J."/>
        </authorList>
    </citation>
    <scope>NUCLEOTIDE SEQUENCE [LARGE SCALE GENOMIC DNA]</scope>
    <source>
        <strain evidence="4">KCTC 12848</strain>
    </source>
</reference>
<dbReference type="SUPFAM" id="SSF50494">
    <property type="entry name" value="Trypsin-like serine proteases"/>
    <property type="match status" value="1"/>
</dbReference>
<sequence>MRRQPSYDFFEQIKDINNMKKCFFLALFAVSFTTSAIVIRDDVEDEQYQVPASTLPALADFPGEGHGVLISPQWVVTAAHVVHMQHVQKILVNGLSRKVESVVVHSGYRMPPEMLVKEALASGDGSELRAFLASSDDIALIKLKAPVTDAKPVSLYRGSNEIGRTVQLIGKGATGNGSEGVEPHSPHRTTLRRAFNIISSVDERWISYTFDSPESAVPLEGVSGNGDSGGPVLIREEQQWQLAGLVSWDSSERDLRTYRGPLYGDGGNNVRISHYIAWIESTLSGEEQKQGLEPAGG</sequence>
<dbReference type="PRINTS" id="PR00722">
    <property type="entry name" value="CHYMOTRYPSIN"/>
</dbReference>
<comment type="caution">
    <text evidence="3">The sequence shown here is derived from an EMBL/GenBank/DDBJ whole genome shotgun (WGS) entry which is preliminary data.</text>
</comment>
<evidence type="ECO:0000256" key="1">
    <source>
        <dbReference type="ARBA" id="ARBA00023157"/>
    </source>
</evidence>
<proteinExistence type="predicted"/>
<dbReference type="PANTHER" id="PTHR24250:SF27">
    <property type="entry name" value="ELASTASE 2 LIKE"/>
    <property type="match status" value="1"/>
</dbReference>
<dbReference type="EMBL" id="JBHUJD010000004">
    <property type="protein sequence ID" value="MFD2309660.1"/>
    <property type="molecule type" value="Genomic_DNA"/>
</dbReference>
<dbReference type="Proteomes" id="UP001597425">
    <property type="component" value="Unassembled WGS sequence"/>
</dbReference>
<evidence type="ECO:0000259" key="2">
    <source>
        <dbReference type="PROSITE" id="PS50240"/>
    </source>
</evidence>
<accession>A0ABW5EAG8</accession>
<dbReference type="PANTHER" id="PTHR24250">
    <property type="entry name" value="CHYMOTRYPSIN-RELATED"/>
    <property type="match status" value="1"/>
</dbReference>
<dbReference type="InterPro" id="IPR009003">
    <property type="entry name" value="Peptidase_S1_PA"/>
</dbReference>
<dbReference type="RefSeq" id="WP_265720210.1">
    <property type="nucleotide sequence ID" value="NZ_JAPIVK010000002.1"/>
</dbReference>